<dbReference type="InterPro" id="IPR050406">
    <property type="entry name" value="FGGY_Carb_Kinase"/>
</dbReference>
<reference evidence="7 8" key="1">
    <citation type="submission" date="2017-10" db="EMBL/GenBank/DDBJ databases">
        <title>Resolving the taxonomy of Roseburia spp., Eubacterium rectale and Agathobacter spp. through phylogenomic analysis.</title>
        <authorList>
            <person name="Sheridan P.O."/>
            <person name="Walker A.W."/>
            <person name="Duncan S.H."/>
            <person name="Scott K.P."/>
            <person name="Toole P.W.O."/>
            <person name="Luis P."/>
            <person name="Flint H.J."/>
        </authorList>
    </citation>
    <scope>NUCLEOTIDE SEQUENCE [LARGE SCALE GENOMIC DNA]</scope>
    <source>
        <strain evidence="7 8">JK623</strain>
    </source>
</reference>
<evidence type="ECO:0000256" key="3">
    <source>
        <dbReference type="ARBA" id="ARBA00022777"/>
    </source>
</evidence>
<reference evidence="7 8" key="2">
    <citation type="submission" date="2017-10" db="EMBL/GenBank/DDBJ databases">
        <authorList>
            <person name="Banno H."/>
            <person name="Chua N.-H."/>
        </authorList>
    </citation>
    <scope>NUCLEOTIDE SEQUENCE [LARGE SCALE GENOMIC DNA]</scope>
    <source>
        <strain evidence="7 8">JK623</strain>
    </source>
</reference>
<dbReference type="SUPFAM" id="SSF53067">
    <property type="entry name" value="Actin-like ATPase domain"/>
    <property type="match status" value="2"/>
</dbReference>
<dbReference type="AlphaFoldDB" id="A0A2G3E2W1"/>
<comment type="caution">
    <text evidence="7">The sequence shown here is derived from an EMBL/GenBank/DDBJ whole genome shotgun (WGS) entry which is preliminary data.</text>
</comment>
<evidence type="ECO:0000313" key="7">
    <source>
        <dbReference type="EMBL" id="PHU37612.1"/>
    </source>
</evidence>
<keyword evidence="2 4" id="KW-0808">Transferase</keyword>
<keyword evidence="8" id="KW-1185">Reference proteome</keyword>
<dbReference type="InterPro" id="IPR000577">
    <property type="entry name" value="Carb_kinase_FGGY"/>
</dbReference>
<dbReference type="InterPro" id="IPR018484">
    <property type="entry name" value="FGGY_N"/>
</dbReference>
<evidence type="ECO:0000256" key="1">
    <source>
        <dbReference type="ARBA" id="ARBA00009156"/>
    </source>
</evidence>
<dbReference type="PANTHER" id="PTHR43095:SF5">
    <property type="entry name" value="XYLULOSE KINASE"/>
    <property type="match status" value="1"/>
</dbReference>
<feature type="domain" description="Carbohydrate kinase FGGY N-terminal" evidence="5">
    <location>
        <begin position="7"/>
        <end position="252"/>
    </location>
</feature>
<dbReference type="RefSeq" id="WP_099386140.1">
    <property type="nucleotide sequence ID" value="NZ_JANSWH010000020.1"/>
</dbReference>
<dbReference type="GO" id="GO:0016301">
    <property type="term" value="F:kinase activity"/>
    <property type="evidence" value="ECO:0007669"/>
    <property type="project" value="UniProtKB-KW"/>
</dbReference>
<dbReference type="InterPro" id="IPR043129">
    <property type="entry name" value="ATPase_NBD"/>
</dbReference>
<comment type="similarity">
    <text evidence="1 4">Belongs to the FGGY kinase family.</text>
</comment>
<evidence type="ECO:0000313" key="8">
    <source>
        <dbReference type="Proteomes" id="UP000224563"/>
    </source>
</evidence>
<dbReference type="PIRSF" id="PIRSF000538">
    <property type="entry name" value="GlpK"/>
    <property type="match status" value="1"/>
</dbReference>
<evidence type="ECO:0000256" key="4">
    <source>
        <dbReference type="RuleBase" id="RU003733"/>
    </source>
</evidence>
<dbReference type="InterPro" id="IPR018485">
    <property type="entry name" value="FGGY_C"/>
</dbReference>
<dbReference type="PANTHER" id="PTHR43095">
    <property type="entry name" value="SUGAR KINASE"/>
    <property type="match status" value="1"/>
</dbReference>
<accession>A0A2G3E2W1</accession>
<sequence>MSTKKKYLLGMDCGTTNIKAVILSEDGTTVAEASRPSTFISPGQNMQEQDANDWWRQSVEIFQSLAQQAGPEVVKNIQGISISSHTVSMLPVDKDGVPVRNAMTYQDSRSVEELQYIVDKVGFEKFVKIVGGQPSVAFLPCKILWFKKHEPELFARTAAFLQASSYINFKLTGVMSSDIDQATRTQCLNMSRLSWSRSIGDAIGIDLNRYMPRLYLVDEIIGKVTREAAQETGLVAGIPVIAGCSDAMASMFALGLSELGQAGESSGTTSLVFVGAKKKSRMDLPVITRPCAISGMPWVFDAPIQTSGAALKWFVDKFAAEEREYCEKNGLNIFDYLNERALQAPAGSNGLLFLPYLLGERAPLWNDYARGLFVGLDMNMSRDDLIRSIFEGTAFALRNVVETVRKSGGKCESLRICGGGAKSRTWAMIKASMLNCPVYLLDDSCGDVPVGDALLVGNRVGVFGSLAEGVEKTIKVKEVIEPNPQWAAVYDKMYAHYVKVYENLDEELKVMRRDVLDIQQTQLEEKQREEMNSRDTVA</sequence>
<dbReference type="Proteomes" id="UP000224563">
    <property type="component" value="Unassembled WGS sequence"/>
</dbReference>
<evidence type="ECO:0000259" key="6">
    <source>
        <dbReference type="Pfam" id="PF02782"/>
    </source>
</evidence>
<feature type="domain" description="Carbohydrate kinase FGGY C-terminal" evidence="6">
    <location>
        <begin position="265"/>
        <end position="454"/>
    </location>
</feature>
<dbReference type="Gene3D" id="3.30.420.40">
    <property type="match status" value="2"/>
</dbReference>
<gene>
    <name evidence="7" type="ORF">CSX02_06955</name>
</gene>
<dbReference type="EMBL" id="PDYG01000038">
    <property type="protein sequence ID" value="PHU37612.1"/>
    <property type="molecule type" value="Genomic_DNA"/>
</dbReference>
<organism evidence="7 8">
    <name type="scientific">Agathobacter ruminis</name>
    <dbReference type="NCBI Taxonomy" id="1712665"/>
    <lineage>
        <taxon>Bacteria</taxon>
        <taxon>Bacillati</taxon>
        <taxon>Bacillota</taxon>
        <taxon>Clostridia</taxon>
        <taxon>Lachnospirales</taxon>
        <taxon>Lachnospiraceae</taxon>
        <taxon>Agathobacter</taxon>
    </lineage>
</organism>
<dbReference type="Pfam" id="PF00370">
    <property type="entry name" value="FGGY_N"/>
    <property type="match status" value="1"/>
</dbReference>
<name>A0A2G3E2W1_9FIRM</name>
<dbReference type="Pfam" id="PF02782">
    <property type="entry name" value="FGGY_C"/>
    <property type="match status" value="1"/>
</dbReference>
<dbReference type="GO" id="GO:0005975">
    <property type="term" value="P:carbohydrate metabolic process"/>
    <property type="evidence" value="ECO:0007669"/>
    <property type="project" value="InterPro"/>
</dbReference>
<protein>
    <submittedName>
        <fullName evidence="7">Carbohydrate kinase</fullName>
    </submittedName>
</protein>
<evidence type="ECO:0000259" key="5">
    <source>
        <dbReference type="Pfam" id="PF00370"/>
    </source>
</evidence>
<dbReference type="InterPro" id="IPR018483">
    <property type="entry name" value="Carb_kinase_FGGY_CS"/>
</dbReference>
<dbReference type="PROSITE" id="PS00445">
    <property type="entry name" value="FGGY_KINASES_2"/>
    <property type="match status" value="1"/>
</dbReference>
<dbReference type="GO" id="GO:0016773">
    <property type="term" value="F:phosphotransferase activity, alcohol group as acceptor"/>
    <property type="evidence" value="ECO:0007669"/>
    <property type="project" value="InterPro"/>
</dbReference>
<proteinExistence type="inferred from homology"/>
<dbReference type="CDD" id="cd07805">
    <property type="entry name" value="ASKHA_NBD_FGGY_CvXK-like"/>
    <property type="match status" value="1"/>
</dbReference>
<evidence type="ECO:0000256" key="2">
    <source>
        <dbReference type="ARBA" id="ARBA00022679"/>
    </source>
</evidence>
<keyword evidence="3 4" id="KW-0418">Kinase</keyword>